<dbReference type="EMBL" id="LBMM01020386">
    <property type="protein sequence ID" value="KMQ83296.1"/>
    <property type="molecule type" value="Genomic_DNA"/>
</dbReference>
<keyword evidence="2" id="KW-1185">Reference proteome</keyword>
<proteinExistence type="predicted"/>
<comment type="caution">
    <text evidence="1">The sequence shown here is derived from an EMBL/GenBank/DDBJ whole genome shotgun (WGS) entry which is preliminary data.</text>
</comment>
<organism evidence="1 2">
    <name type="scientific">Lasius niger</name>
    <name type="common">Black garden ant</name>
    <dbReference type="NCBI Taxonomy" id="67767"/>
    <lineage>
        <taxon>Eukaryota</taxon>
        <taxon>Metazoa</taxon>
        <taxon>Ecdysozoa</taxon>
        <taxon>Arthropoda</taxon>
        <taxon>Hexapoda</taxon>
        <taxon>Insecta</taxon>
        <taxon>Pterygota</taxon>
        <taxon>Neoptera</taxon>
        <taxon>Endopterygota</taxon>
        <taxon>Hymenoptera</taxon>
        <taxon>Apocrita</taxon>
        <taxon>Aculeata</taxon>
        <taxon>Formicoidea</taxon>
        <taxon>Formicidae</taxon>
        <taxon>Formicinae</taxon>
        <taxon>Lasius</taxon>
        <taxon>Lasius</taxon>
    </lineage>
</organism>
<dbReference type="Proteomes" id="UP000036403">
    <property type="component" value="Unassembled WGS sequence"/>
</dbReference>
<name>A0A0J7JZH0_LASNI</name>
<dbReference type="OrthoDB" id="7615889at2759"/>
<accession>A0A0J7JZH0</accession>
<evidence type="ECO:0000313" key="1">
    <source>
        <dbReference type="EMBL" id="KMQ83296.1"/>
    </source>
</evidence>
<sequence>MLGEEASEARNKNYKRYRECHSRKHSRLANMEDIFYRVMDTSNPIVSNISLNNRLKKQKRLPFSQDIIRLFLIPKIDGTIHSDSEELLEDCTGFNETISALDEVVLTTE</sequence>
<protein>
    <submittedName>
        <fullName evidence="1">Dna-mediated transposase</fullName>
    </submittedName>
</protein>
<reference evidence="1 2" key="1">
    <citation type="submission" date="2015-04" db="EMBL/GenBank/DDBJ databases">
        <title>Lasius niger genome sequencing.</title>
        <authorList>
            <person name="Konorov E.A."/>
            <person name="Nikitin M.A."/>
            <person name="Kirill M.V."/>
            <person name="Chang P."/>
        </authorList>
    </citation>
    <scope>NUCLEOTIDE SEQUENCE [LARGE SCALE GENOMIC DNA]</scope>
    <source>
        <tissue evidence="1">Whole</tissue>
    </source>
</reference>
<dbReference type="PaxDb" id="67767-A0A0J7JZH0"/>
<dbReference type="AlphaFoldDB" id="A0A0J7JZH0"/>
<evidence type="ECO:0000313" key="2">
    <source>
        <dbReference type="Proteomes" id="UP000036403"/>
    </source>
</evidence>
<gene>
    <name evidence="1" type="ORF">RF55_20413</name>
</gene>